<sequence length="359" mass="40980">MPPRRRPRHAAFNPTSMGSPSPSTSPPPRVRRIPRATTAFNTSTATPFLAPPAPEATEPSAESHLPAHYWLPPTFPSPFAGTLDAALDAILEYGQRYGHIKGVQPIVSALLSQVNPKTAWRELLQAPADKPPGTLRFLWTSLLFLTSRTLLPELIAENRALLWRVYDHKKKLASRFMLRYDMLCAWKMEVRQSTNRLRDVAVTFAGVEPEEWGVIPTVEGRYEEKEKVEEDENGIRVLMPNIIPTLIAATRPKGGSTQTVRERMRHHVTDLDRYLLLTDEEVETWRAERLLQMTCTLILHWQWLRRSNETLRDMEVGAWEDLDAKADECEWIADDAKRVVGWHQGGKIVQEKEKEKEGI</sequence>
<accession>A0A6S6VPP0</accession>
<gene>
    <name evidence="2" type="ORF">PTTW11_00339</name>
</gene>
<evidence type="ECO:0000256" key="1">
    <source>
        <dbReference type="SAM" id="MobiDB-lite"/>
    </source>
</evidence>
<evidence type="ECO:0000313" key="2">
    <source>
        <dbReference type="EMBL" id="CAE6996419.1"/>
    </source>
</evidence>
<proteinExistence type="predicted"/>
<protein>
    <submittedName>
        <fullName evidence="2">Uncharacterized protein</fullName>
    </submittedName>
</protein>
<dbReference type="Proteomes" id="UP000472372">
    <property type="component" value="Chromosome 1"/>
</dbReference>
<name>A0A6S6VPP0_9PLEO</name>
<reference evidence="2" key="1">
    <citation type="submission" date="2021-02" db="EMBL/GenBank/DDBJ databases">
        <authorList>
            <person name="Syme A R."/>
            <person name="Syme A R."/>
            <person name="Moolhuijzen P."/>
        </authorList>
    </citation>
    <scope>NUCLEOTIDE SEQUENCE</scope>
    <source>
        <strain evidence="2">W1-1</strain>
    </source>
</reference>
<feature type="compositionally biased region" description="Low complexity" evidence="1">
    <location>
        <begin position="35"/>
        <end position="48"/>
    </location>
</feature>
<dbReference type="AlphaFoldDB" id="A0A6S6VPP0"/>
<feature type="region of interest" description="Disordered" evidence="1">
    <location>
        <begin position="1"/>
        <end position="61"/>
    </location>
</feature>
<dbReference type="EMBL" id="HG992977">
    <property type="protein sequence ID" value="CAE6996419.1"/>
    <property type="molecule type" value="Genomic_DNA"/>
</dbReference>
<organism evidence="2 3">
    <name type="scientific">Pyrenophora teres f. teres</name>
    <dbReference type="NCBI Taxonomy" id="97479"/>
    <lineage>
        <taxon>Eukaryota</taxon>
        <taxon>Fungi</taxon>
        <taxon>Dikarya</taxon>
        <taxon>Ascomycota</taxon>
        <taxon>Pezizomycotina</taxon>
        <taxon>Dothideomycetes</taxon>
        <taxon>Pleosporomycetidae</taxon>
        <taxon>Pleosporales</taxon>
        <taxon>Pleosporineae</taxon>
        <taxon>Pleosporaceae</taxon>
        <taxon>Pyrenophora</taxon>
    </lineage>
</organism>
<evidence type="ECO:0000313" key="3">
    <source>
        <dbReference type="Proteomes" id="UP000472372"/>
    </source>
</evidence>